<dbReference type="AlphaFoldDB" id="A0AAV4W0K1"/>
<protein>
    <recommendedName>
        <fullName evidence="3">Secreted protein</fullName>
    </recommendedName>
</protein>
<proteinExistence type="predicted"/>
<reference evidence="1 2" key="1">
    <citation type="submission" date="2021-06" db="EMBL/GenBank/DDBJ databases">
        <title>Caerostris extrusa draft genome.</title>
        <authorList>
            <person name="Kono N."/>
            <person name="Arakawa K."/>
        </authorList>
    </citation>
    <scope>NUCLEOTIDE SEQUENCE [LARGE SCALE GENOMIC DNA]</scope>
</reference>
<evidence type="ECO:0008006" key="3">
    <source>
        <dbReference type="Google" id="ProtNLM"/>
    </source>
</evidence>
<gene>
    <name evidence="1" type="ORF">CEXT_17751</name>
</gene>
<comment type="caution">
    <text evidence="1">The sequence shown here is derived from an EMBL/GenBank/DDBJ whole genome shotgun (WGS) entry which is preliminary data.</text>
</comment>
<dbReference type="Proteomes" id="UP001054945">
    <property type="component" value="Unassembled WGS sequence"/>
</dbReference>
<evidence type="ECO:0000313" key="1">
    <source>
        <dbReference type="EMBL" id="GIY76076.1"/>
    </source>
</evidence>
<dbReference type="EMBL" id="BPLR01015431">
    <property type="protein sequence ID" value="GIY76076.1"/>
    <property type="molecule type" value="Genomic_DNA"/>
</dbReference>
<organism evidence="1 2">
    <name type="scientific">Caerostris extrusa</name>
    <name type="common">Bark spider</name>
    <name type="synonym">Caerostris bankana</name>
    <dbReference type="NCBI Taxonomy" id="172846"/>
    <lineage>
        <taxon>Eukaryota</taxon>
        <taxon>Metazoa</taxon>
        <taxon>Ecdysozoa</taxon>
        <taxon>Arthropoda</taxon>
        <taxon>Chelicerata</taxon>
        <taxon>Arachnida</taxon>
        <taxon>Araneae</taxon>
        <taxon>Araneomorphae</taxon>
        <taxon>Entelegynae</taxon>
        <taxon>Araneoidea</taxon>
        <taxon>Araneidae</taxon>
        <taxon>Caerostris</taxon>
    </lineage>
</organism>
<keyword evidence="2" id="KW-1185">Reference proteome</keyword>
<accession>A0AAV4W0K1</accession>
<sequence>MIMLFTQKTRRAGLTRWILSSGVLVVEYSMKRLCSLNYYFAVAYEVGHSNRTPACNRITSKLIFNWSTSQGISRLLKIKT</sequence>
<evidence type="ECO:0000313" key="2">
    <source>
        <dbReference type="Proteomes" id="UP001054945"/>
    </source>
</evidence>
<name>A0AAV4W0K1_CAEEX</name>